<dbReference type="Pfam" id="PF13624">
    <property type="entry name" value="SurA_N_3"/>
    <property type="match status" value="1"/>
</dbReference>
<keyword evidence="11" id="KW-0697">Rotamase</keyword>
<dbReference type="SUPFAM" id="SSF109998">
    <property type="entry name" value="Triger factor/SurA peptide-binding domain-like"/>
    <property type="match status" value="1"/>
</dbReference>
<dbReference type="PANTHER" id="PTHR47529:SF1">
    <property type="entry name" value="PERIPLASMIC CHAPERONE PPID"/>
    <property type="match status" value="1"/>
</dbReference>
<keyword evidence="6" id="KW-0472">Membrane</keyword>
<evidence type="ECO:0000256" key="1">
    <source>
        <dbReference type="ARBA" id="ARBA00004382"/>
    </source>
</evidence>
<comment type="similarity">
    <text evidence="8">Belongs to the PpiD chaperone family.</text>
</comment>
<evidence type="ECO:0000256" key="3">
    <source>
        <dbReference type="ARBA" id="ARBA00022519"/>
    </source>
</evidence>
<comment type="subcellular location">
    <subcellularLocation>
        <location evidence="1">Cell inner membrane</location>
        <topology evidence="1">Single-pass type II membrane protein</topology>
        <orientation evidence="1">Periplasmic side</orientation>
    </subcellularLocation>
</comment>
<evidence type="ECO:0000256" key="10">
    <source>
        <dbReference type="ARBA" id="ARBA00042775"/>
    </source>
</evidence>
<dbReference type="PANTHER" id="PTHR47529">
    <property type="entry name" value="PEPTIDYL-PROLYL CIS-TRANS ISOMERASE D"/>
    <property type="match status" value="1"/>
</dbReference>
<accession>A0ABT8DPL2</accession>
<keyword evidence="5" id="KW-1133">Transmembrane helix</keyword>
<dbReference type="PROSITE" id="PS50198">
    <property type="entry name" value="PPIC_PPIASE_2"/>
    <property type="match status" value="1"/>
</dbReference>
<dbReference type="InterPro" id="IPR000297">
    <property type="entry name" value="PPIase_PpiC"/>
</dbReference>
<gene>
    <name evidence="13" type="ORF">QWJ38_08370</name>
</gene>
<evidence type="ECO:0000256" key="4">
    <source>
        <dbReference type="ARBA" id="ARBA00022692"/>
    </source>
</evidence>
<reference evidence="13 14" key="1">
    <citation type="submission" date="2023-06" db="EMBL/GenBank/DDBJ databases">
        <title>Pelomonas sp. PFR6 16S ribosomal RNA gene Genome sequencing and assembly.</title>
        <authorList>
            <person name="Woo H."/>
        </authorList>
    </citation>
    <scope>NUCLEOTIDE SEQUENCE [LARGE SCALE GENOMIC DNA]</scope>
    <source>
        <strain evidence="13 14">PFR6</strain>
    </source>
</reference>
<evidence type="ECO:0000313" key="13">
    <source>
        <dbReference type="EMBL" id="MDN3920289.1"/>
    </source>
</evidence>
<evidence type="ECO:0000256" key="2">
    <source>
        <dbReference type="ARBA" id="ARBA00022475"/>
    </source>
</evidence>
<protein>
    <recommendedName>
        <fullName evidence="9">Periplasmic chaperone PpiD</fullName>
    </recommendedName>
    <alternativeName>
        <fullName evidence="10">Periplasmic folding chaperone</fullName>
    </alternativeName>
</protein>
<evidence type="ECO:0000313" key="14">
    <source>
        <dbReference type="Proteomes" id="UP001228044"/>
    </source>
</evidence>
<dbReference type="Gene3D" id="1.10.4030.10">
    <property type="entry name" value="Porin chaperone SurA, peptide-binding domain"/>
    <property type="match status" value="1"/>
</dbReference>
<keyword evidence="4" id="KW-0812">Transmembrane</keyword>
<dbReference type="RefSeq" id="WP_290358595.1">
    <property type="nucleotide sequence ID" value="NZ_JAUHHC010000002.1"/>
</dbReference>
<keyword evidence="3" id="KW-0997">Cell inner membrane</keyword>
<keyword evidence="7" id="KW-0143">Chaperone</keyword>
<keyword evidence="11" id="KW-0413">Isomerase</keyword>
<keyword evidence="14" id="KW-1185">Reference proteome</keyword>
<dbReference type="Pfam" id="PF13616">
    <property type="entry name" value="Rotamase_3"/>
    <property type="match status" value="1"/>
</dbReference>
<dbReference type="SUPFAM" id="SSF54534">
    <property type="entry name" value="FKBP-like"/>
    <property type="match status" value="1"/>
</dbReference>
<evidence type="ECO:0000256" key="11">
    <source>
        <dbReference type="PROSITE-ProRule" id="PRU00278"/>
    </source>
</evidence>
<evidence type="ECO:0000259" key="12">
    <source>
        <dbReference type="PROSITE" id="PS50198"/>
    </source>
</evidence>
<dbReference type="EMBL" id="JAUHHC010000002">
    <property type="protein sequence ID" value="MDN3920289.1"/>
    <property type="molecule type" value="Genomic_DNA"/>
</dbReference>
<comment type="caution">
    <text evidence="13">The sequence shown here is derived from an EMBL/GenBank/DDBJ whole genome shotgun (WGS) entry which is preliminary data.</text>
</comment>
<proteinExistence type="inferred from homology"/>
<feature type="domain" description="PpiC" evidence="12">
    <location>
        <begin position="267"/>
        <end position="370"/>
    </location>
</feature>
<dbReference type="Gene3D" id="3.10.50.40">
    <property type="match status" value="1"/>
</dbReference>
<organism evidence="13 14">
    <name type="scientific">Roseateles violae</name>
    <dbReference type="NCBI Taxonomy" id="3058042"/>
    <lineage>
        <taxon>Bacteria</taxon>
        <taxon>Pseudomonadati</taxon>
        <taxon>Pseudomonadota</taxon>
        <taxon>Betaproteobacteria</taxon>
        <taxon>Burkholderiales</taxon>
        <taxon>Sphaerotilaceae</taxon>
        <taxon>Roseateles</taxon>
    </lineage>
</organism>
<keyword evidence="2" id="KW-1003">Cell membrane</keyword>
<name>A0ABT8DPL2_9BURK</name>
<evidence type="ECO:0000256" key="8">
    <source>
        <dbReference type="ARBA" id="ARBA00038408"/>
    </source>
</evidence>
<dbReference type="InterPro" id="IPR027304">
    <property type="entry name" value="Trigger_fact/SurA_dom_sf"/>
</dbReference>
<evidence type="ECO:0000256" key="7">
    <source>
        <dbReference type="ARBA" id="ARBA00023186"/>
    </source>
</evidence>
<dbReference type="InterPro" id="IPR046357">
    <property type="entry name" value="PPIase_dom_sf"/>
</dbReference>
<evidence type="ECO:0000256" key="9">
    <source>
        <dbReference type="ARBA" id="ARBA00040743"/>
    </source>
</evidence>
<sequence>MFDFVRKHTRLFQFILLILILPSFALVGMQGYTSFMDGANSGVASVDGRKITQAEWDAAHRDQIERARRQMPNLDPKLFDAPEVKREALDALVRDRVMQAAASKQHFNISDERLQAMFQRDPQFAFLRNPDGSVNKGLLAAQGMSSQMFVERLRQDLSLRQVVAGVAGTAPASLANAGVAFDALLQQREVQLQRFEAKDFATKIEPSDAEIEAFYKDAANAAQFMLPENAQIQYLVLDLDALKKDVAVNEDDLRKYYQENASRYAVAEERRASHILIKADKDAPAAERAKAKARAEELLAQARKNPAGFAELAKKNSQDEGSAVNGGDLDFFGRGAMVKPFEDAAYALKPGEISNVVESDFGYHIIQLTGQRGGDKKSFEAVRADIESEVRKQLAQKRFSEVAEQFSNTVYEQADSLQPAADKLKLTIQTATVQRTPAPGATGPLASPKLLEAVFSNDSLRNKRNTETVETAPSQMTAAHVVQYNPARQQPLADVKPKVREQLVRKLAIAQAVKAGQERLAQLQKGGDGAGLAAPIVISRAKPEQLSRKVLEGILAADASKLPAFVGIDSGEGVYVVARIDKLLPRDPAVVDAQRMAQQYAQAWSNAEARAYYDALKTHYKAVIKAPAAAASAP</sequence>
<evidence type="ECO:0000256" key="6">
    <source>
        <dbReference type="ARBA" id="ARBA00023136"/>
    </source>
</evidence>
<evidence type="ECO:0000256" key="5">
    <source>
        <dbReference type="ARBA" id="ARBA00022989"/>
    </source>
</evidence>
<dbReference type="Proteomes" id="UP001228044">
    <property type="component" value="Unassembled WGS sequence"/>
</dbReference>
<dbReference type="InterPro" id="IPR052029">
    <property type="entry name" value="PpiD_chaperone"/>
</dbReference>